<feature type="domain" description="MOSC" evidence="2">
    <location>
        <begin position="128"/>
        <end position="219"/>
    </location>
</feature>
<evidence type="ECO:0000256" key="1">
    <source>
        <dbReference type="SAM" id="Phobius"/>
    </source>
</evidence>
<dbReference type="AlphaFoldDB" id="A0A5E4R8B6"/>
<sequence>MKNQALNTSTAVAAIGAVGGAYIAYSVYNKYKKNKLPEEWTQVGTLKELYVYPIKSCGPVTLDRVECSLMGVKKGWLRDRVLMVVDAKYNFITARAYPELLGVETSVKSSIVSSHLEPKTATVWSIEVPVFDCGLEAPGATYRLGAFPDETSYNLINEVSIQELNTRLKTSTATVQNYRPNFVVAGGQPYAEDSWKCLLTTIDPETGVRNMEALETLKR</sequence>
<feature type="transmembrane region" description="Helical" evidence="1">
    <location>
        <begin position="6"/>
        <end position="25"/>
    </location>
</feature>
<protein>
    <recommendedName>
        <fullName evidence="2">MOSC domain-containing protein</fullName>
    </recommendedName>
</protein>
<dbReference type="PROSITE" id="PS51340">
    <property type="entry name" value="MOSC"/>
    <property type="match status" value="1"/>
</dbReference>
<keyword evidence="4" id="KW-1185">Reference proteome</keyword>
<name>A0A5E4R8B6_9NEOP</name>
<dbReference type="InterPro" id="IPR005303">
    <property type="entry name" value="MOCOS_middle"/>
</dbReference>
<keyword evidence="1" id="KW-1133">Transmembrane helix</keyword>
<keyword evidence="1" id="KW-0472">Membrane</keyword>
<dbReference type="InterPro" id="IPR005302">
    <property type="entry name" value="MoCF_Sase_C"/>
</dbReference>
<evidence type="ECO:0000259" key="2">
    <source>
        <dbReference type="PROSITE" id="PS51340"/>
    </source>
</evidence>
<accession>A0A5E4R8B6</accession>
<dbReference type="GO" id="GO:0030170">
    <property type="term" value="F:pyridoxal phosphate binding"/>
    <property type="evidence" value="ECO:0007669"/>
    <property type="project" value="InterPro"/>
</dbReference>
<evidence type="ECO:0000313" key="4">
    <source>
        <dbReference type="Proteomes" id="UP000324832"/>
    </source>
</evidence>
<dbReference type="GO" id="GO:0030151">
    <property type="term" value="F:molybdenum ion binding"/>
    <property type="evidence" value="ECO:0007669"/>
    <property type="project" value="InterPro"/>
</dbReference>
<evidence type="ECO:0000313" key="3">
    <source>
        <dbReference type="EMBL" id="VVD06039.1"/>
    </source>
</evidence>
<keyword evidence="1" id="KW-0812">Transmembrane</keyword>
<reference evidence="3 4" key="1">
    <citation type="submission" date="2017-07" db="EMBL/GenBank/DDBJ databases">
        <authorList>
            <person name="Talla V."/>
            <person name="Backstrom N."/>
        </authorList>
    </citation>
    <scope>NUCLEOTIDE SEQUENCE [LARGE SCALE GENOMIC DNA]</scope>
</reference>
<dbReference type="GO" id="GO:0003824">
    <property type="term" value="F:catalytic activity"/>
    <property type="evidence" value="ECO:0007669"/>
    <property type="project" value="InterPro"/>
</dbReference>
<proteinExistence type="predicted"/>
<gene>
    <name evidence="3" type="ORF">LSINAPIS_LOCUS15470</name>
</gene>
<organism evidence="3 4">
    <name type="scientific">Leptidea sinapis</name>
    <dbReference type="NCBI Taxonomy" id="189913"/>
    <lineage>
        <taxon>Eukaryota</taxon>
        <taxon>Metazoa</taxon>
        <taxon>Ecdysozoa</taxon>
        <taxon>Arthropoda</taxon>
        <taxon>Hexapoda</taxon>
        <taxon>Insecta</taxon>
        <taxon>Pterygota</taxon>
        <taxon>Neoptera</taxon>
        <taxon>Endopterygota</taxon>
        <taxon>Lepidoptera</taxon>
        <taxon>Glossata</taxon>
        <taxon>Ditrysia</taxon>
        <taxon>Papilionoidea</taxon>
        <taxon>Pieridae</taxon>
        <taxon>Dismorphiinae</taxon>
        <taxon>Leptidea</taxon>
    </lineage>
</organism>
<dbReference type="Pfam" id="PF03476">
    <property type="entry name" value="MOSC_N"/>
    <property type="match status" value="1"/>
</dbReference>
<dbReference type="EMBL" id="FZQP02007063">
    <property type="protein sequence ID" value="VVD06039.1"/>
    <property type="molecule type" value="Genomic_DNA"/>
</dbReference>
<dbReference type="SUPFAM" id="SSF141673">
    <property type="entry name" value="MOSC N-terminal domain-like"/>
    <property type="match status" value="1"/>
</dbReference>
<dbReference type="Proteomes" id="UP000324832">
    <property type="component" value="Unassembled WGS sequence"/>
</dbReference>